<evidence type="ECO:0000313" key="7">
    <source>
        <dbReference type="Proteomes" id="UP000887569"/>
    </source>
</evidence>
<evidence type="ECO:0000256" key="2">
    <source>
        <dbReference type="PROSITE-ProRule" id="PRU00059"/>
    </source>
</evidence>
<feature type="domain" description="CUB" evidence="6">
    <location>
        <begin position="632"/>
        <end position="758"/>
    </location>
</feature>
<evidence type="ECO:0000256" key="4">
    <source>
        <dbReference type="SAM" id="Phobius"/>
    </source>
</evidence>
<dbReference type="SMART" id="SM00192">
    <property type="entry name" value="LDLa"/>
    <property type="match status" value="1"/>
</dbReference>
<keyword evidence="5" id="KW-0732">Signal</keyword>
<feature type="chain" id="PRO_5038007948" evidence="5">
    <location>
        <begin position="19"/>
        <end position="931"/>
    </location>
</feature>
<dbReference type="Gene3D" id="2.60.120.290">
    <property type="entry name" value="Spermadhesin, CUB domain"/>
    <property type="match status" value="5"/>
</dbReference>
<evidence type="ECO:0000256" key="1">
    <source>
        <dbReference type="ARBA" id="ARBA00023157"/>
    </source>
</evidence>
<keyword evidence="4" id="KW-0812">Transmembrane</keyword>
<dbReference type="InterPro" id="IPR053207">
    <property type="entry name" value="Non-NMDA_GluR_Accessory"/>
</dbReference>
<dbReference type="WBParaSite" id="PgR035X_g004_t01">
    <property type="protein sequence ID" value="PgR035X_g004_t01"/>
    <property type="gene ID" value="PgR035X_g004"/>
</dbReference>
<comment type="caution">
    <text evidence="2">Lacks conserved residue(s) required for the propagation of feature annotation.</text>
</comment>
<feature type="region of interest" description="Disordered" evidence="3">
    <location>
        <begin position="909"/>
        <end position="931"/>
    </location>
</feature>
<dbReference type="PANTHER" id="PTHR47537:SF6">
    <property type="entry name" value="CUB DOMAIN-CONTAINING PROTEIN"/>
    <property type="match status" value="1"/>
</dbReference>
<organism evidence="7 8">
    <name type="scientific">Parascaris univalens</name>
    <name type="common">Nematode worm</name>
    <dbReference type="NCBI Taxonomy" id="6257"/>
    <lineage>
        <taxon>Eukaryota</taxon>
        <taxon>Metazoa</taxon>
        <taxon>Ecdysozoa</taxon>
        <taxon>Nematoda</taxon>
        <taxon>Chromadorea</taxon>
        <taxon>Rhabditida</taxon>
        <taxon>Spirurina</taxon>
        <taxon>Ascaridomorpha</taxon>
        <taxon>Ascaridoidea</taxon>
        <taxon>Ascarididae</taxon>
        <taxon>Parascaris</taxon>
    </lineage>
</organism>
<dbReference type="GO" id="GO:0005886">
    <property type="term" value="C:plasma membrane"/>
    <property type="evidence" value="ECO:0007669"/>
    <property type="project" value="TreeGrafter"/>
</dbReference>
<accession>A0A915BD02</accession>
<dbReference type="Proteomes" id="UP000887569">
    <property type="component" value="Unplaced"/>
</dbReference>
<feature type="domain" description="CUB" evidence="6">
    <location>
        <begin position="179"/>
        <end position="297"/>
    </location>
</feature>
<dbReference type="CDD" id="cd00041">
    <property type="entry name" value="CUB"/>
    <property type="match status" value="5"/>
</dbReference>
<feature type="domain" description="CUB" evidence="6">
    <location>
        <begin position="28"/>
        <end position="163"/>
    </location>
</feature>
<reference evidence="8" key="1">
    <citation type="submission" date="2022-11" db="UniProtKB">
        <authorList>
            <consortium name="WormBaseParasite"/>
        </authorList>
    </citation>
    <scope>IDENTIFICATION</scope>
</reference>
<sequence>MWFAYFYYFLIFIRFVTSATKAETIFQCDHIFDSSKSDGEFQLPILPSPATGSEHTSSPGPLKNMQCIYTFVAGPRQRVKLDFDQFQLAGTADNCETEYVDIYSELESPHDDLLTASFGGRYCGTVSPYVRISLHKVIVLVFHSRAASNRRSELKFRGHYSFISDARYNAGHQIGKAKCSFLIESKTRKRGTILSPTYPGTYPKNFHCSYLLNGRMGQRIRFFFRDFDVYFGGEHCPYDSMTIYDGTTNKDPIIRKVCGLQQRLEVYSFGPNAFLEFNTTSPTKADPRGYVIDYEFSSRYVDVLKLLDNEKGVTHLRGSECDVRVESNRETVHYIHSPKYPHLYPANTTCTYIIDGLQGEQNLEKVLLTFEKFAVLSEPTIGALSSSQKHTPDYEEELCATAYVGIAMRDTTIKSVLASGEESTYDATLCERIPEGSEALGPYASDGPRMVLVFGSFDRVTADEQTPFGFRAKIEFKTDFGIPGDPGGDSNKCLFKFTKPQGSFNSPRYPANYPLDTNCTYFIKASPGQQIQVYFEQFALYSDGSGSGGDKCADFLEIFDVFMVNGKERLQLQAKYCAQTFPGPTVSAFGSYEMRVFFRSDSQGTGNGFKALYKIRKAFKEAIPTRETSRHCGQRITRTDDRTTGWLVSPGYPIRYNKDLICDWEIKVRPGHRILLNLVKMEVEGAMSEDSINCQNAVIRVDADRGVGAGPSVQEICGTVESVIQPIVSNNNTVRISFFTSPDKVNGLKGFNFTWTEVKLIKDDRECSDASLYLCTYTKLCIDARLRCNGDENCGLHDDTDEAHCNKLESATDIRTVLFAATFSGCIFLFIFGFFCYLFKKKFERKKKKRRRYASSGLKHLRQPYRSQKPVSKAAAGRPTDIHLLPSPAASRLTHHDIRGVMPLSSDHPHVANMYRESPKQHHSHTETFYG</sequence>
<feature type="signal peptide" evidence="5">
    <location>
        <begin position="1"/>
        <end position="18"/>
    </location>
</feature>
<name>A0A915BD02_PARUN</name>
<feature type="region of interest" description="Disordered" evidence="3">
    <location>
        <begin position="866"/>
        <end position="886"/>
    </location>
</feature>
<evidence type="ECO:0000256" key="5">
    <source>
        <dbReference type="SAM" id="SignalP"/>
    </source>
</evidence>
<dbReference type="SUPFAM" id="SSF49854">
    <property type="entry name" value="Spermadhesin, CUB domain"/>
    <property type="match status" value="5"/>
</dbReference>
<dbReference type="PANTHER" id="PTHR47537">
    <property type="entry name" value="CUBILIN"/>
    <property type="match status" value="1"/>
</dbReference>
<proteinExistence type="predicted"/>
<dbReference type="CDD" id="cd00112">
    <property type="entry name" value="LDLa"/>
    <property type="match status" value="1"/>
</dbReference>
<feature type="domain" description="CUB" evidence="6">
    <location>
        <begin position="321"/>
        <end position="477"/>
    </location>
</feature>
<dbReference type="PROSITE" id="PS01180">
    <property type="entry name" value="CUB"/>
    <property type="match status" value="5"/>
</dbReference>
<dbReference type="Pfam" id="PF00431">
    <property type="entry name" value="CUB"/>
    <property type="match status" value="5"/>
</dbReference>
<evidence type="ECO:0000259" key="6">
    <source>
        <dbReference type="PROSITE" id="PS01180"/>
    </source>
</evidence>
<keyword evidence="7" id="KW-1185">Reference proteome</keyword>
<dbReference type="InterPro" id="IPR000859">
    <property type="entry name" value="CUB_dom"/>
</dbReference>
<feature type="transmembrane region" description="Helical" evidence="4">
    <location>
        <begin position="817"/>
        <end position="839"/>
    </location>
</feature>
<keyword evidence="4" id="KW-0472">Membrane</keyword>
<dbReference type="InterPro" id="IPR035914">
    <property type="entry name" value="Sperma_CUB_dom_sf"/>
</dbReference>
<protein>
    <submittedName>
        <fullName evidence="8">CUB domain-containing protein</fullName>
    </submittedName>
</protein>
<keyword evidence="4" id="KW-1133">Transmembrane helix</keyword>
<evidence type="ECO:0000313" key="8">
    <source>
        <dbReference type="WBParaSite" id="PgR035X_g004_t01"/>
    </source>
</evidence>
<feature type="compositionally biased region" description="Basic and acidic residues" evidence="3">
    <location>
        <begin position="917"/>
        <end position="931"/>
    </location>
</feature>
<dbReference type="AlphaFoldDB" id="A0A915BD02"/>
<dbReference type="SMART" id="SM00042">
    <property type="entry name" value="CUB"/>
    <property type="match status" value="5"/>
</dbReference>
<feature type="domain" description="CUB" evidence="6">
    <location>
        <begin position="493"/>
        <end position="616"/>
    </location>
</feature>
<keyword evidence="1" id="KW-1015">Disulfide bond</keyword>
<dbReference type="InterPro" id="IPR002172">
    <property type="entry name" value="LDrepeatLR_classA_rpt"/>
</dbReference>
<evidence type="ECO:0000256" key="3">
    <source>
        <dbReference type="SAM" id="MobiDB-lite"/>
    </source>
</evidence>